<reference evidence="1 2" key="1">
    <citation type="submission" date="2024-09" db="EMBL/GenBank/DDBJ databases">
        <title>Floridaenema gen nov. (Aerosakkonemataceae, Aerosakkonematales ord. nov., Cyanobacteria) from benthic tropical and subtropical fresh waters, with the description of four new species.</title>
        <authorList>
            <person name="Moretto J.A."/>
            <person name="Berthold D.E."/>
            <person name="Lefler F.W."/>
            <person name="Huang I.-S."/>
            <person name="Laughinghouse H. IV."/>
        </authorList>
    </citation>
    <scope>NUCLEOTIDE SEQUENCE [LARGE SCALE GENOMIC DNA]</scope>
    <source>
        <strain evidence="1 2">BLCC-F46</strain>
    </source>
</reference>
<proteinExistence type="predicted"/>
<comment type="caution">
    <text evidence="1">The sequence shown here is derived from an EMBL/GenBank/DDBJ whole genome shotgun (WGS) entry which is preliminary data.</text>
</comment>
<dbReference type="RefSeq" id="WP_413272353.1">
    <property type="nucleotide sequence ID" value="NZ_JBHFNQ010000161.1"/>
</dbReference>
<name>A0ABV4XAK7_9CYAN</name>
<evidence type="ECO:0000313" key="1">
    <source>
        <dbReference type="EMBL" id="MFB2879311.1"/>
    </source>
</evidence>
<sequence>MKVHLQRNLIPTTRTIINDDAVVEFSQATYQVNEDGTVIGAAITINRTGDTSSAGSVLVNLSNGTATGGIERTPTKSEIIVGDSCARKP</sequence>
<dbReference type="Gene3D" id="2.60.40.2030">
    <property type="match status" value="1"/>
</dbReference>
<gene>
    <name evidence="1" type="ORF">ACE1CC_20855</name>
</gene>
<dbReference type="Proteomes" id="UP001576774">
    <property type="component" value="Unassembled WGS sequence"/>
</dbReference>
<keyword evidence="2" id="KW-1185">Reference proteome</keyword>
<dbReference type="InterPro" id="IPR038081">
    <property type="entry name" value="CalX-like_sf"/>
</dbReference>
<organism evidence="1 2">
    <name type="scientific">Floridaenema aerugineum BLCC-F46</name>
    <dbReference type="NCBI Taxonomy" id="3153654"/>
    <lineage>
        <taxon>Bacteria</taxon>
        <taxon>Bacillati</taxon>
        <taxon>Cyanobacteriota</taxon>
        <taxon>Cyanophyceae</taxon>
        <taxon>Oscillatoriophycideae</taxon>
        <taxon>Aerosakkonematales</taxon>
        <taxon>Aerosakkonemataceae</taxon>
        <taxon>Floridanema</taxon>
        <taxon>Floridanema aerugineum</taxon>
    </lineage>
</organism>
<accession>A0ABV4XAK7</accession>
<dbReference type="EMBL" id="JBHFNQ010000161">
    <property type="protein sequence ID" value="MFB2879311.1"/>
    <property type="molecule type" value="Genomic_DNA"/>
</dbReference>
<protein>
    <submittedName>
        <fullName evidence="1">Uncharacterized protein</fullName>
    </submittedName>
</protein>
<dbReference type="SUPFAM" id="SSF141072">
    <property type="entry name" value="CalX-like"/>
    <property type="match status" value="1"/>
</dbReference>
<evidence type="ECO:0000313" key="2">
    <source>
        <dbReference type="Proteomes" id="UP001576774"/>
    </source>
</evidence>